<dbReference type="Gene3D" id="1.10.10.10">
    <property type="entry name" value="Winged helix-like DNA-binding domain superfamily/Winged helix DNA-binding domain"/>
    <property type="match status" value="1"/>
</dbReference>
<gene>
    <name evidence="5" type="ORF">OF801_10530</name>
</gene>
<sequence>METGYLLMNISKKLKYTLNQALVKKGVTVQQWAVMQQLSIRDKYTATELARILDMDKPIISGILKRLEMKCVLIKNKNPSDQRSSILSLTKTGQILLNE</sequence>
<reference evidence="5" key="1">
    <citation type="submission" date="2022-10" db="EMBL/GenBank/DDBJ databases">
        <title>Genome assembly of Lactococcus garvieae isolates from cricket gut.</title>
        <authorList>
            <person name="Luecke A.R."/>
            <person name="Brown A.M.V."/>
            <person name="Wakeman C.A."/>
        </authorList>
    </citation>
    <scope>NUCLEOTIDE SEQUENCE</scope>
    <source>
        <strain evidence="5">Alexii-11_2</strain>
    </source>
</reference>
<dbReference type="PROSITE" id="PS50995">
    <property type="entry name" value="HTH_MARR_2"/>
    <property type="match status" value="1"/>
</dbReference>
<dbReference type="GO" id="GO:0003700">
    <property type="term" value="F:DNA-binding transcription factor activity"/>
    <property type="evidence" value="ECO:0007669"/>
    <property type="project" value="InterPro"/>
</dbReference>
<name>A0AA46TWH3_9LACT</name>
<evidence type="ECO:0000313" key="6">
    <source>
        <dbReference type="Proteomes" id="UP001164042"/>
    </source>
</evidence>
<evidence type="ECO:0000256" key="3">
    <source>
        <dbReference type="ARBA" id="ARBA00023163"/>
    </source>
</evidence>
<dbReference type="InterPro" id="IPR036390">
    <property type="entry name" value="WH_DNA-bd_sf"/>
</dbReference>
<feature type="domain" description="HTH marR-type" evidence="4">
    <location>
        <begin position="1"/>
        <end position="99"/>
    </location>
</feature>
<dbReference type="InterPro" id="IPR036388">
    <property type="entry name" value="WH-like_DNA-bd_sf"/>
</dbReference>
<dbReference type="SMART" id="SM00347">
    <property type="entry name" value="HTH_MARR"/>
    <property type="match status" value="1"/>
</dbReference>
<evidence type="ECO:0000256" key="2">
    <source>
        <dbReference type="ARBA" id="ARBA00023125"/>
    </source>
</evidence>
<evidence type="ECO:0000313" key="5">
    <source>
        <dbReference type="EMBL" id="UYT10355.1"/>
    </source>
</evidence>
<dbReference type="PANTHER" id="PTHR33164">
    <property type="entry name" value="TRANSCRIPTIONAL REGULATOR, MARR FAMILY"/>
    <property type="match status" value="1"/>
</dbReference>
<dbReference type="AlphaFoldDB" id="A0AA46TWH3"/>
<dbReference type="InterPro" id="IPR039422">
    <property type="entry name" value="MarR/SlyA-like"/>
</dbReference>
<keyword evidence="1" id="KW-0805">Transcription regulation</keyword>
<organism evidence="5 6">
    <name type="scientific">Lactococcus garvieae</name>
    <dbReference type="NCBI Taxonomy" id="1363"/>
    <lineage>
        <taxon>Bacteria</taxon>
        <taxon>Bacillati</taxon>
        <taxon>Bacillota</taxon>
        <taxon>Bacilli</taxon>
        <taxon>Lactobacillales</taxon>
        <taxon>Streptococcaceae</taxon>
        <taxon>Lactococcus</taxon>
    </lineage>
</organism>
<dbReference type="GO" id="GO:0006950">
    <property type="term" value="P:response to stress"/>
    <property type="evidence" value="ECO:0007669"/>
    <property type="project" value="TreeGrafter"/>
</dbReference>
<evidence type="ECO:0000259" key="4">
    <source>
        <dbReference type="PROSITE" id="PS50995"/>
    </source>
</evidence>
<dbReference type="InterPro" id="IPR000835">
    <property type="entry name" value="HTH_MarR-typ"/>
</dbReference>
<dbReference type="RefSeq" id="WP_264308209.1">
    <property type="nucleotide sequence ID" value="NZ_CP109635.1"/>
</dbReference>
<dbReference type="EMBL" id="CP109635">
    <property type="protein sequence ID" value="UYT10355.1"/>
    <property type="molecule type" value="Genomic_DNA"/>
</dbReference>
<accession>A0AA46TWH3</accession>
<dbReference type="Proteomes" id="UP001164042">
    <property type="component" value="Chromosome"/>
</dbReference>
<evidence type="ECO:0000256" key="1">
    <source>
        <dbReference type="ARBA" id="ARBA00023015"/>
    </source>
</evidence>
<dbReference type="Pfam" id="PF01047">
    <property type="entry name" value="MarR"/>
    <property type="match status" value="1"/>
</dbReference>
<keyword evidence="3" id="KW-0804">Transcription</keyword>
<keyword evidence="2" id="KW-0238">DNA-binding</keyword>
<dbReference type="SUPFAM" id="SSF46785">
    <property type="entry name" value="Winged helix' DNA-binding domain"/>
    <property type="match status" value="1"/>
</dbReference>
<dbReference type="PANTHER" id="PTHR33164:SF64">
    <property type="entry name" value="TRANSCRIPTIONAL REGULATOR SLYA"/>
    <property type="match status" value="1"/>
</dbReference>
<proteinExistence type="predicted"/>
<protein>
    <submittedName>
        <fullName evidence="5">MarR family transcriptional regulator</fullName>
    </submittedName>
</protein>
<dbReference type="GO" id="GO:0003677">
    <property type="term" value="F:DNA binding"/>
    <property type="evidence" value="ECO:0007669"/>
    <property type="project" value="UniProtKB-KW"/>
</dbReference>